<feature type="compositionally biased region" description="Basic and acidic residues" evidence="1">
    <location>
        <begin position="419"/>
        <end position="429"/>
    </location>
</feature>
<dbReference type="GeneID" id="68285620"/>
<feature type="region of interest" description="Disordered" evidence="1">
    <location>
        <begin position="383"/>
        <end position="429"/>
    </location>
</feature>
<dbReference type="AlphaFoldDB" id="A0A9P3CA26"/>
<proteinExistence type="predicted"/>
<dbReference type="Proteomes" id="UP000825890">
    <property type="component" value="Unassembled WGS sequence"/>
</dbReference>
<name>A0A9P3CA26_9PEZI</name>
<accession>A0A9P3CA26</accession>
<dbReference type="OrthoDB" id="3791002at2759"/>
<dbReference type="EMBL" id="BOLY01000001">
    <property type="protein sequence ID" value="GIZ36575.1"/>
    <property type="molecule type" value="Genomic_DNA"/>
</dbReference>
<organism evidence="2 3">
    <name type="scientific">Cercospora kikuchii</name>
    <dbReference type="NCBI Taxonomy" id="84275"/>
    <lineage>
        <taxon>Eukaryota</taxon>
        <taxon>Fungi</taxon>
        <taxon>Dikarya</taxon>
        <taxon>Ascomycota</taxon>
        <taxon>Pezizomycotina</taxon>
        <taxon>Dothideomycetes</taxon>
        <taxon>Dothideomycetidae</taxon>
        <taxon>Mycosphaerellales</taxon>
        <taxon>Mycosphaerellaceae</taxon>
        <taxon>Cercospora</taxon>
    </lineage>
</organism>
<comment type="caution">
    <text evidence="2">The sequence shown here is derived from an EMBL/GenBank/DDBJ whole genome shotgun (WGS) entry which is preliminary data.</text>
</comment>
<sequence length="429" mass="49953">MPSLESRLQGAYESPLWSLFSSLMDFRSILMSYLAPSDISSFCYGFMLSLSKAEKKRYLNPLREMDHYQDWLSRRIKEGFLVVMLGPMVRKVMDRIYRPDLFWRSHTSTATFEVYFIVTPTNAYAKSTLNWIMYGSWNGRSVLHPSAKDPTAAADVEWPLWNSRWRQDTFVCPFGDFKSVFPDYELRCRPNEPDYWVKNPITTESRLDISFYVGCGHRQTNTGPVQDRRVFLNARQLKKGVDVRKRAPEESLVDAIPLSTFLTELTMNFVELHADYQMTQHCVQTVDRWDVHRPRLTLQHPRAYGMPADDSDDYEFLESNPFEKDYVNTTICFWTKWGELLITFSRGRTGEWAKGIAMHMSAEEELDSVILPDYMRDYEIDVEQVSDSEDDESHDQVSDSESERSTDRDCCSENGASVIRDHSSEDGDR</sequence>
<feature type="compositionally biased region" description="Acidic residues" evidence="1">
    <location>
        <begin position="383"/>
        <end position="393"/>
    </location>
</feature>
<feature type="compositionally biased region" description="Basic and acidic residues" evidence="1">
    <location>
        <begin position="394"/>
        <end position="411"/>
    </location>
</feature>
<gene>
    <name evidence="2" type="ORF">CKM354_000004500</name>
</gene>
<evidence type="ECO:0000256" key="1">
    <source>
        <dbReference type="SAM" id="MobiDB-lite"/>
    </source>
</evidence>
<dbReference type="RefSeq" id="XP_044651062.1">
    <property type="nucleotide sequence ID" value="XM_044795127.1"/>
</dbReference>
<reference evidence="2 3" key="1">
    <citation type="submission" date="2021-01" db="EMBL/GenBank/DDBJ databases">
        <title>Cercospora kikuchii MAFF 305040 whole genome shotgun sequence.</title>
        <authorList>
            <person name="Kashiwa T."/>
            <person name="Suzuki T."/>
        </authorList>
    </citation>
    <scope>NUCLEOTIDE SEQUENCE [LARGE SCALE GENOMIC DNA]</scope>
    <source>
        <strain evidence="2 3">MAFF 305040</strain>
    </source>
</reference>
<protein>
    <submittedName>
        <fullName evidence="2">Uncharacterized protein</fullName>
    </submittedName>
</protein>
<evidence type="ECO:0000313" key="3">
    <source>
        <dbReference type="Proteomes" id="UP000825890"/>
    </source>
</evidence>
<evidence type="ECO:0000313" key="2">
    <source>
        <dbReference type="EMBL" id="GIZ36575.1"/>
    </source>
</evidence>
<keyword evidence="3" id="KW-1185">Reference proteome</keyword>